<dbReference type="EMBL" id="JAUQSX010000010">
    <property type="protein sequence ID" value="MDO7848335.1"/>
    <property type="molecule type" value="Genomic_DNA"/>
</dbReference>
<dbReference type="Proteomes" id="UP001167796">
    <property type="component" value="Unassembled WGS sequence"/>
</dbReference>
<evidence type="ECO:0000313" key="1">
    <source>
        <dbReference type="EMBL" id="MDO7848335.1"/>
    </source>
</evidence>
<accession>A0ABT9AER9</accession>
<proteinExistence type="predicted"/>
<evidence type="ECO:0000313" key="2">
    <source>
        <dbReference type="Proteomes" id="UP001167796"/>
    </source>
</evidence>
<name>A0ABT9AER9_9BACT</name>
<protein>
    <recommendedName>
        <fullName evidence="3">STAS/SEC14 domain-containing protein</fullName>
    </recommendedName>
</protein>
<keyword evidence="2" id="KW-1185">Reference proteome</keyword>
<organism evidence="1 2">
    <name type="scientific">Hymenobacter mellowenesis</name>
    <dbReference type="NCBI Taxonomy" id="3063995"/>
    <lineage>
        <taxon>Bacteria</taxon>
        <taxon>Pseudomonadati</taxon>
        <taxon>Bacteroidota</taxon>
        <taxon>Cytophagia</taxon>
        <taxon>Cytophagales</taxon>
        <taxon>Hymenobacteraceae</taxon>
        <taxon>Hymenobacter</taxon>
    </lineage>
</organism>
<dbReference type="RefSeq" id="WP_305013015.1">
    <property type="nucleotide sequence ID" value="NZ_JAUQSX010000010.1"/>
</dbReference>
<evidence type="ECO:0008006" key="3">
    <source>
        <dbReference type="Google" id="ProtNLM"/>
    </source>
</evidence>
<reference evidence="1" key="1">
    <citation type="submission" date="2023-07" db="EMBL/GenBank/DDBJ databases">
        <authorList>
            <person name="Kim M.K."/>
        </authorList>
    </citation>
    <scope>NUCLEOTIDE SEQUENCE</scope>
    <source>
        <strain evidence="1">M29</strain>
    </source>
</reference>
<gene>
    <name evidence="1" type="ORF">Q5H92_18350</name>
</gene>
<comment type="caution">
    <text evidence="1">The sequence shown here is derived from an EMBL/GenBank/DDBJ whole genome shotgun (WGS) entry which is preliminary data.</text>
</comment>
<sequence length="146" mass="16293">MSLILTARAARLMPNFGLDITPRPDLPAIVARWQREITAPELQAGYLAILAAADALGCWRWLLDLRRRDELVSPELTHWVNTEFFPQLPGRYLAPVRIAFLISPLRAQQQQSASSVAVISAATQPEHGYHTALFTEEAAAYQWLGS</sequence>